<evidence type="ECO:0000256" key="2">
    <source>
        <dbReference type="ARBA" id="ARBA00022729"/>
    </source>
</evidence>
<dbReference type="InterPro" id="IPR011071">
    <property type="entry name" value="Lyase_8-like_C"/>
</dbReference>
<dbReference type="Gene3D" id="1.50.10.100">
    <property type="entry name" value="Chondroitin AC/alginate lyase"/>
    <property type="match status" value="1"/>
</dbReference>
<dbReference type="GO" id="GO:0005975">
    <property type="term" value="P:carbohydrate metabolic process"/>
    <property type="evidence" value="ECO:0007669"/>
    <property type="project" value="InterPro"/>
</dbReference>
<proteinExistence type="inferred from homology"/>
<dbReference type="OrthoDB" id="5980780at2759"/>
<dbReference type="InterPro" id="IPR008929">
    <property type="entry name" value="Chondroitin_lyas"/>
</dbReference>
<keyword evidence="10" id="KW-1185">Reference proteome</keyword>
<gene>
    <name evidence="9" type="ORF">OE88DRAFT_1650901</name>
</gene>
<feature type="domain" description="Polysaccharide lyase family 8 central" evidence="6">
    <location>
        <begin position="468"/>
        <end position="715"/>
    </location>
</feature>
<accession>A0A5C3NLA7</accession>
<evidence type="ECO:0000256" key="5">
    <source>
        <dbReference type="SAM" id="SignalP"/>
    </source>
</evidence>
<dbReference type="InterPro" id="IPR012970">
    <property type="entry name" value="Lyase_8_alpha_N"/>
</dbReference>
<dbReference type="EMBL" id="ML213503">
    <property type="protein sequence ID" value="TFK57256.1"/>
    <property type="molecule type" value="Genomic_DNA"/>
</dbReference>
<dbReference type="GO" id="GO:0030246">
    <property type="term" value="F:carbohydrate binding"/>
    <property type="evidence" value="ECO:0007669"/>
    <property type="project" value="InterPro"/>
</dbReference>
<dbReference type="Pfam" id="PF02884">
    <property type="entry name" value="Lyase_8_C"/>
    <property type="match status" value="1"/>
</dbReference>
<name>A0A5C3NLA7_9AGAM</name>
<feature type="domain" description="Polysaccharide lyase family 8 C-terminal" evidence="7">
    <location>
        <begin position="732"/>
        <end position="804"/>
    </location>
</feature>
<dbReference type="InterPro" id="IPR004103">
    <property type="entry name" value="Lyase_8_C"/>
</dbReference>
<dbReference type="InterPro" id="IPR011013">
    <property type="entry name" value="Gal_mutarotase_sf_dom"/>
</dbReference>
<feature type="signal peptide" evidence="5">
    <location>
        <begin position="1"/>
        <end position="22"/>
    </location>
</feature>
<dbReference type="InterPro" id="IPR003159">
    <property type="entry name" value="Lyase_8_central_dom"/>
</dbReference>
<dbReference type="SUPFAM" id="SSF48230">
    <property type="entry name" value="Chondroitin AC/alginate lyase"/>
    <property type="match status" value="1"/>
</dbReference>
<dbReference type="AlphaFoldDB" id="A0A5C3NLA7"/>
<feature type="domain" description="Polysaccharide lyase 8 N-terminal alpha-helical" evidence="8">
    <location>
        <begin position="156"/>
        <end position="356"/>
    </location>
</feature>
<dbReference type="Gene3D" id="2.60.220.10">
    <property type="entry name" value="Polysaccharide lyase family 8-like, C-terminal"/>
    <property type="match status" value="1"/>
</dbReference>
<dbReference type="SUPFAM" id="SSF74650">
    <property type="entry name" value="Galactose mutarotase-like"/>
    <property type="match status" value="1"/>
</dbReference>
<dbReference type="PANTHER" id="PTHR38481:SF1">
    <property type="entry name" value="HYALURONATE LYASE"/>
    <property type="match status" value="1"/>
</dbReference>
<dbReference type="Pfam" id="PF08124">
    <property type="entry name" value="Lyase_8_N"/>
    <property type="match status" value="1"/>
</dbReference>
<dbReference type="Gene3D" id="2.70.98.10">
    <property type="match status" value="1"/>
</dbReference>
<evidence type="ECO:0000259" key="7">
    <source>
        <dbReference type="Pfam" id="PF02884"/>
    </source>
</evidence>
<evidence type="ECO:0000256" key="3">
    <source>
        <dbReference type="ARBA" id="ARBA00023239"/>
    </source>
</evidence>
<feature type="region of interest" description="Disordered" evidence="4">
    <location>
        <begin position="79"/>
        <end position="110"/>
    </location>
</feature>
<feature type="compositionally biased region" description="Low complexity" evidence="4">
    <location>
        <begin position="86"/>
        <end position="109"/>
    </location>
</feature>
<evidence type="ECO:0000259" key="8">
    <source>
        <dbReference type="Pfam" id="PF08124"/>
    </source>
</evidence>
<evidence type="ECO:0000313" key="9">
    <source>
        <dbReference type="EMBL" id="TFK57256.1"/>
    </source>
</evidence>
<evidence type="ECO:0000259" key="6">
    <source>
        <dbReference type="Pfam" id="PF02278"/>
    </source>
</evidence>
<keyword evidence="3 9" id="KW-0456">Lyase</keyword>
<evidence type="ECO:0000256" key="1">
    <source>
        <dbReference type="ARBA" id="ARBA00006699"/>
    </source>
</evidence>
<dbReference type="PANTHER" id="PTHR38481">
    <property type="entry name" value="HYALURONATE LYASE"/>
    <property type="match status" value="1"/>
</dbReference>
<sequence>MLSVSSGALPLLCLSFISLSSAFVNAVAVPTASSALSASLTSTPASSAPASTLSQNSSATYVLPSSASASSVASLSSPVTSMAEPSSTPSALSSSTTTVQPSPTSSIQSDLDTIRARRIPLIIEGVSGVGRISSWIQSLGPDGKWPDTEVDYSTGCAAQRANWPASTHWNRINTMAAAFHGGVPRADQWVNNTALQNSISLAMDYWFANDFTPYGCLYDGGDSQCPCGTPGLWNTNWFSNVILIPNLVAETCLILADPVSSLTPTQESNCTHITTRAYSTFTSGQGFVSGANILDIAKIGVDEGLRTSNASLLVDAFGKIHDEVQIHDAVASDGIRRDGSFGQHTGLLYNGNYGKDYTNDDLGIELEAEGTQLAATNDSRAALETLIDGDQWMIYRNVLTGVLHWDFSALPRFISFPVADSQATASINLNLSQILELGQAWDSSILQNVANSLSHNTSDANAGKLYGNRMFYNNDYMVHRGLGYVTTLKMFSTRSKNTECTNSQNPFGFHLSDGTVYTYLQGDEYEDIAAAWDWNLIPGTTVDYGGTPLNCTHASYTGIEDFVGGVTTSTVGASAMRYTNPSTGDLAWQKAWFFLEGGVQQVMVNNIQATSSAPVYSVLDQRRHVGEVWVNGAPIFSEQGGNFTHARSLWHGDVGYSFDNGPQGVQLSVQTGNRTGNWSAIGTSSQPPESVDLFAAWVDHTSLDTPLSYSVYPATDLGTFQYKSLVACVRTIQNDGNISAVYDPNHRTAMFVFWNAEGGSVQFEPSIWETPMTVAANGNAAVVYDMTTNIVTVSDPSQTLSSLQINISAGHGLIAPAGWWPGESKQLIFSLPSGGLAGSSSSQTI</sequence>
<evidence type="ECO:0000256" key="4">
    <source>
        <dbReference type="SAM" id="MobiDB-lite"/>
    </source>
</evidence>
<comment type="similarity">
    <text evidence="1">Belongs to the polysaccharide lyase 8 family.</text>
</comment>
<feature type="chain" id="PRO_5022763372" evidence="5">
    <location>
        <begin position="23"/>
        <end position="845"/>
    </location>
</feature>
<keyword evidence="2 5" id="KW-0732">Signal</keyword>
<dbReference type="GO" id="GO:0005576">
    <property type="term" value="C:extracellular region"/>
    <property type="evidence" value="ECO:0007669"/>
    <property type="project" value="InterPro"/>
</dbReference>
<protein>
    <submittedName>
        <fullName evidence="9">Polysaccharide lyase family 8 protein</fullName>
    </submittedName>
</protein>
<organism evidence="9 10">
    <name type="scientific">Heliocybe sulcata</name>
    <dbReference type="NCBI Taxonomy" id="5364"/>
    <lineage>
        <taxon>Eukaryota</taxon>
        <taxon>Fungi</taxon>
        <taxon>Dikarya</taxon>
        <taxon>Basidiomycota</taxon>
        <taxon>Agaricomycotina</taxon>
        <taxon>Agaricomycetes</taxon>
        <taxon>Gloeophyllales</taxon>
        <taxon>Gloeophyllaceae</taxon>
        <taxon>Heliocybe</taxon>
    </lineage>
</organism>
<dbReference type="InterPro" id="IPR014718">
    <property type="entry name" value="GH-type_carb-bd"/>
</dbReference>
<reference evidence="9 10" key="1">
    <citation type="journal article" date="2019" name="Nat. Ecol. Evol.">
        <title>Megaphylogeny resolves global patterns of mushroom evolution.</title>
        <authorList>
            <person name="Varga T."/>
            <person name="Krizsan K."/>
            <person name="Foldi C."/>
            <person name="Dima B."/>
            <person name="Sanchez-Garcia M."/>
            <person name="Sanchez-Ramirez S."/>
            <person name="Szollosi G.J."/>
            <person name="Szarkandi J.G."/>
            <person name="Papp V."/>
            <person name="Albert L."/>
            <person name="Andreopoulos W."/>
            <person name="Angelini C."/>
            <person name="Antonin V."/>
            <person name="Barry K.W."/>
            <person name="Bougher N.L."/>
            <person name="Buchanan P."/>
            <person name="Buyck B."/>
            <person name="Bense V."/>
            <person name="Catcheside P."/>
            <person name="Chovatia M."/>
            <person name="Cooper J."/>
            <person name="Damon W."/>
            <person name="Desjardin D."/>
            <person name="Finy P."/>
            <person name="Geml J."/>
            <person name="Haridas S."/>
            <person name="Hughes K."/>
            <person name="Justo A."/>
            <person name="Karasinski D."/>
            <person name="Kautmanova I."/>
            <person name="Kiss B."/>
            <person name="Kocsube S."/>
            <person name="Kotiranta H."/>
            <person name="LaButti K.M."/>
            <person name="Lechner B.E."/>
            <person name="Liimatainen K."/>
            <person name="Lipzen A."/>
            <person name="Lukacs Z."/>
            <person name="Mihaltcheva S."/>
            <person name="Morgado L.N."/>
            <person name="Niskanen T."/>
            <person name="Noordeloos M.E."/>
            <person name="Ohm R.A."/>
            <person name="Ortiz-Santana B."/>
            <person name="Ovrebo C."/>
            <person name="Racz N."/>
            <person name="Riley R."/>
            <person name="Savchenko A."/>
            <person name="Shiryaev A."/>
            <person name="Soop K."/>
            <person name="Spirin V."/>
            <person name="Szebenyi C."/>
            <person name="Tomsovsky M."/>
            <person name="Tulloss R.E."/>
            <person name="Uehling J."/>
            <person name="Grigoriev I.V."/>
            <person name="Vagvolgyi C."/>
            <person name="Papp T."/>
            <person name="Martin F.M."/>
            <person name="Miettinen O."/>
            <person name="Hibbett D.S."/>
            <person name="Nagy L.G."/>
        </authorList>
    </citation>
    <scope>NUCLEOTIDE SEQUENCE [LARGE SCALE GENOMIC DNA]</scope>
    <source>
        <strain evidence="9 10">OMC1185</strain>
    </source>
</reference>
<dbReference type="Pfam" id="PF02278">
    <property type="entry name" value="Lyase_8"/>
    <property type="match status" value="1"/>
</dbReference>
<dbReference type="SUPFAM" id="SSF49863">
    <property type="entry name" value="Hyaluronate lyase-like, C-terminal domain"/>
    <property type="match status" value="1"/>
</dbReference>
<dbReference type="Proteomes" id="UP000305948">
    <property type="component" value="Unassembled WGS sequence"/>
</dbReference>
<dbReference type="GO" id="GO:0016837">
    <property type="term" value="F:carbon-oxygen lyase activity, acting on polysaccharides"/>
    <property type="evidence" value="ECO:0007669"/>
    <property type="project" value="UniProtKB-ARBA"/>
</dbReference>
<dbReference type="InterPro" id="IPR038970">
    <property type="entry name" value="Lyase_8"/>
</dbReference>
<evidence type="ECO:0000313" key="10">
    <source>
        <dbReference type="Proteomes" id="UP000305948"/>
    </source>
</evidence>